<protein>
    <recommendedName>
        <fullName evidence="2">ChrR-like cupin domain-containing protein</fullName>
    </recommendedName>
</protein>
<accession>A0A382CZ16</accession>
<evidence type="ECO:0000259" key="2">
    <source>
        <dbReference type="Pfam" id="PF12973"/>
    </source>
</evidence>
<feature type="compositionally biased region" description="Polar residues" evidence="1">
    <location>
        <begin position="1"/>
        <end position="16"/>
    </location>
</feature>
<evidence type="ECO:0000313" key="3">
    <source>
        <dbReference type="EMBL" id="SVB31456.1"/>
    </source>
</evidence>
<dbReference type="SUPFAM" id="SSF51182">
    <property type="entry name" value="RmlC-like cupins"/>
    <property type="match status" value="2"/>
</dbReference>
<reference evidence="3" key="1">
    <citation type="submission" date="2018-05" db="EMBL/GenBank/DDBJ databases">
        <authorList>
            <person name="Lanie J.A."/>
            <person name="Ng W.-L."/>
            <person name="Kazmierczak K.M."/>
            <person name="Andrzejewski T.M."/>
            <person name="Davidsen T.M."/>
            <person name="Wayne K.J."/>
            <person name="Tettelin H."/>
            <person name="Glass J.I."/>
            <person name="Rusch D."/>
            <person name="Podicherti R."/>
            <person name="Tsui H.-C.T."/>
            <person name="Winkler M.E."/>
        </authorList>
    </citation>
    <scope>NUCLEOTIDE SEQUENCE</scope>
</reference>
<feature type="region of interest" description="Disordered" evidence="1">
    <location>
        <begin position="1"/>
        <end position="28"/>
    </location>
</feature>
<proteinExistence type="predicted"/>
<name>A0A382CZ16_9ZZZZ</name>
<feature type="domain" description="ChrR-like cupin" evidence="2">
    <location>
        <begin position="208"/>
        <end position="306"/>
    </location>
</feature>
<organism evidence="3">
    <name type="scientific">marine metagenome</name>
    <dbReference type="NCBI Taxonomy" id="408172"/>
    <lineage>
        <taxon>unclassified sequences</taxon>
        <taxon>metagenomes</taxon>
        <taxon>ecological metagenomes</taxon>
    </lineage>
</organism>
<sequence>MGDNMSESTEQFNPDHNPNGAEGSIDTNKLPWIPIKDVSGLSVKPIRVSPESGMFSMIFKLDKGSSFPSSIYLGGMDLLVLSGQLGYTAEDKESVLAPGTWGFISANSKVNSITAHEEAEVLANFYSAVAFLKEDGSLKSILTGTDLMSLAKEKNISLVPNSSSECWERGSQTYNGPGEPLAIASSNAATLVDSDAGSVLSSEISHPHFVDTRDVPWFTMPTMPDVGLKLLRVSEETGFVSMIVRHNGVALPHTHIGASDFLVLSGALGVRAGPAEGYGPGIWFYEPAGARHDATQRVTDEDLIYTANIYGPLVFDSGPGTPVEAVVSWLDYKAMAEEGGCKLVPNSKSNDKTLLAWAPLKSAS</sequence>
<feature type="domain" description="ChrR-like cupin" evidence="2">
    <location>
        <begin position="24"/>
        <end position="124"/>
    </location>
</feature>
<dbReference type="InterPro" id="IPR011051">
    <property type="entry name" value="RmlC_Cupin_sf"/>
</dbReference>
<gene>
    <name evidence="3" type="ORF">METZ01_LOCUS184310</name>
</gene>
<dbReference type="InterPro" id="IPR025979">
    <property type="entry name" value="ChrR-like_cupin_dom"/>
</dbReference>
<dbReference type="Pfam" id="PF12973">
    <property type="entry name" value="Cupin_7"/>
    <property type="match status" value="2"/>
</dbReference>
<dbReference type="AlphaFoldDB" id="A0A382CZ16"/>
<dbReference type="EMBL" id="UINC01036855">
    <property type="protein sequence ID" value="SVB31456.1"/>
    <property type="molecule type" value="Genomic_DNA"/>
</dbReference>
<dbReference type="Gene3D" id="2.60.120.10">
    <property type="entry name" value="Jelly Rolls"/>
    <property type="match status" value="2"/>
</dbReference>
<evidence type="ECO:0000256" key="1">
    <source>
        <dbReference type="SAM" id="MobiDB-lite"/>
    </source>
</evidence>
<dbReference type="InterPro" id="IPR014710">
    <property type="entry name" value="RmlC-like_jellyroll"/>
</dbReference>